<evidence type="ECO:0000313" key="1">
    <source>
        <dbReference type="EMBL" id="GAI68693.1"/>
    </source>
</evidence>
<gene>
    <name evidence="1" type="ORF">S06H3_66546</name>
</gene>
<protein>
    <submittedName>
        <fullName evidence="1">Uncharacterized protein</fullName>
    </submittedName>
</protein>
<name>X1QKC3_9ZZZZ</name>
<comment type="caution">
    <text evidence="1">The sequence shown here is derived from an EMBL/GenBank/DDBJ whole genome shotgun (WGS) entry which is preliminary data.</text>
</comment>
<reference evidence="1" key="1">
    <citation type="journal article" date="2014" name="Front. Microbiol.">
        <title>High frequency of phylogenetically diverse reductive dehalogenase-homologous genes in deep subseafloor sedimentary metagenomes.</title>
        <authorList>
            <person name="Kawai M."/>
            <person name="Futagami T."/>
            <person name="Toyoda A."/>
            <person name="Takaki Y."/>
            <person name="Nishi S."/>
            <person name="Hori S."/>
            <person name="Arai W."/>
            <person name="Tsubouchi T."/>
            <person name="Morono Y."/>
            <person name="Uchiyama I."/>
            <person name="Ito T."/>
            <person name="Fujiyama A."/>
            <person name="Inagaki F."/>
            <person name="Takami H."/>
        </authorList>
    </citation>
    <scope>NUCLEOTIDE SEQUENCE</scope>
    <source>
        <strain evidence="1">Expedition CK06-06</strain>
    </source>
</reference>
<feature type="non-terminal residue" evidence="1">
    <location>
        <position position="1"/>
    </location>
</feature>
<sequence>GAEFTTMEASMPSSGGFGYPAYGTGNAHNTWFACTIVDANGKEVPWVDRDGRVLK</sequence>
<accession>X1QKC3</accession>
<proteinExistence type="predicted"/>
<organism evidence="1">
    <name type="scientific">marine sediment metagenome</name>
    <dbReference type="NCBI Taxonomy" id="412755"/>
    <lineage>
        <taxon>unclassified sequences</taxon>
        <taxon>metagenomes</taxon>
        <taxon>ecological metagenomes</taxon>
    </lineage>
</organism>
<feature type="non-terminal residue" evidence="1">
    <location>
        <position position="55"/>
    </location>
</feature>
<dbReference type="AlphaFoldDB" id="X1QKC3"/>
<dbReference type="EMBL" id="BARV01045419">
    <property type="protein sequence ID" value="GAI68693.1"/>
    <property type="molecule type" value="Genomic_DNA"/>
</dbReference>